<reference evidence="4" key="1">
    <citation type="submission" date="2009-07" db="EMBL/GenBank/DDBJ databases">
        <title>Complete sequence of chromosome of Methylovorus sp. SIP3-4.</title>
        <authorList>
            <person name="Lucas S."/>
            <person name="Copeland A."/>
            <person name="Lapidus A."/>
            <person name="Glavina del Rio T."/>
            <person name="Tice H."/>
            <person name="Bruce D."/>
            <person name="Goodwin L."/>
            <person name="Pitluck S."/>
            <person name="Clum A."/>
            <person name="Larimer F."/>
            <person name="Land M."/>
            <person name="Hauser L."/>
            <person name="Kyrpides N."/>
            <person name="Mikhailova N."/>
            <person name="Kayluzhnaya M."/>
            <person name="Chistoserdova L."/>
        </authorList>
    </citation>
    <scope>NUCLEOTIDE SEQUENCE [LARGE SCALE GENOMIC DNA]</scope>
    <source>
        <strain evidence="4">SIP3-4</strain>
    </source>
</reference>
<dbReference type="Proteomes" id="UP000002743">
    <property type="component" value="Chromosome"/>
</dbReference>
<protein>
    <submittedName>
        <fullName evidence="3">NAD(P)H dehydrogenase (Quinone)</fullName>
    </submittedName>
</protein>
<reference evidence="3 4" key="2">
    <citation type="journal article" date="2011" name="J. Bacteriol.">
        <title>Genomes of three methylotrophs from a single niche uncover genetic and metabolic divergence of Methylophilaceae.</title>
        <authorList>
            <person name="Lapidus A."/>
            <person name="Clum A."/>
            <person name="Labutti K."/>
            <person name="Kaluzhnaya M.G."/>
            <person name="Lim S."/>
            <person name="Beck D.A."/>
            <person name="Glavina Del Rio T."/>
            <person name="Nolan M."/>
            <person name="Mavromatis K."/>
            <person name="Huntemann M."/>
            <person name="Lucas S."/>
            <person name="Lidstrom M.E."/>
            <person name="Ivanova N."/>
            <person name="Chistoserdova L."/>
        </authorList>
    </citation>
    <scope>NUCLEOTIDE SEQUENCE [LARGE SCALE GENOMIC DNA]</scope>
    <source>
        <strain evidence="3 4">SIP3-4</strain>
    </source>
</reference>
<feature type="domain" description="Flavodoxin-like fold" evidence="2">
    <location>
        <begin position="4"/>
        <end position="171"/>
    </location>
</feature>
<dbReference type="STRING" id="582744.Msip34_2413"/>
<evidence type="ECO:0000313" key="4">
    <source>
        <dbReference type="Proteomes" id="UP000002743"/>
    </source>
</evidence>
<keyword evidence="1" id="KW-0560">Oxidoreductase</keyword>
<dbReference type="PANTHER" id="PTHR47307:SF1">
    <property type="entry name" value="GLUTATHIONE-REGULATED POTASSIUM-EFFLUX SYSTEM ANCILLARY PROTEIN KEFG"/>
    <property type="match status" value="1"/>
</dbReference>
<evidence type="ECO:0000256" key="1">
    <source>
        <dbReference type="ARBA" id="ARBA00023002"/>
    </source>
</evidence>
<dbReference type="PANTHER" id="PTHR47307">
    <property type="entry name" value="GLUTATHIONE-REGULATED POTASSIUM-EFFLUX SYSTEM ANCILLARY PROTEIN KEFG"/>
    <property type="match status" value="1"/>
</dbReference>
<dbReference type="SUPFAM" id="SSF52218">
    <property type="entry name" value="Flavoproteins"/>
    <property type="match status" value="1"/>
</dbReference>
<evidence type="ECO:0000313" key="3">
    <source>
        <dbReference type="EMBL" id="ACT51650.1"/>
    </source>
</evidence>
<proteinExistence type="predicted"/>
<dbReference type="HOGENOM" id="CLU_058643_0_2_4"/>
<dbReference type="Pfam" id="PF02525">
    <property type="entry name" value="Flavodoxin_2"/>
    <property type="match status" value="1"/>
</dbReference>
<dbReference type="RefSeq" id="WP_015830928.1">
    <property type="nucleotide sequence ID" value="NC_012969.1"/>
</dbReference>
<keyword evidence="4" id="KW-1185">Reference proteome</keyword>
<dbReference type="InterPro" id="IPR029039">
    <property type="entry name" value="Flavoprotein-like_sf"/>
</dbReference>
<dbReference type="KEGG" id="mei:Msip34_2413"/>
<accession>C6XAA9</accession>
<sequence>MAQRVLILFSHPYAEASRVNRALLNAVLDLPDVTVHDLYEHYPEQMIDVEHEQALVAEHDVLVFQHPLFWYSCPALMKNWLDTVLTFGWAYGDDGDALRGKPWVHAITSGGAANVYQRMAYNQFSIAELLRPFEQTATLCGMPYLQPFLTQDVNQLDEIALQKRAAQYAAWVQALVDGDLPPVVHTAHAPQVDFLEGA</sequence>
<dbReference type="eggNOG" id="COG2249">
    <property type="taxonomic scope" value="Bacteria"/>
</dbReference>
<dbReference type="InterPro" id="IPR003680">
    <property type="entry name" value="Flavodoxin_fold"/>
</dbReference>
<dbReference type="GO" id="GO:0009055">
    <property type="term" value="F:electron transfer activity"/>
    <property type="evidence" value="ECO:0007669"/>
    <property type="project" value="TreeGrafter"/>
</dbReference>
<dbReference type="Gene3D" id="3.40.50.360">
    <property type="match status" value="1"/>
</dbReference>
<dbReference type="AlphaFoldDB" id="C6XAA9"/>
<dbReference type="GO" id="GO:0003955">
    <property type="term" value="F:NAD(P)H dehydrogenase (quinone) activity"/>
    <property type="evidence" value="ECO:0007669"/>
    <property type="project" value="TreeGrafter"/>
</dbReference>
<name>C6XAA9_METGS</name>
<dbReference type="EMBL" id="CP001674">
    <property type="protein sequence ID" value="ACT51650.1"/>
    <property type="molecule type" value="Genomic_DNA"/>
</dbReference>
<dbReference type="GO" id="GO:0010181">
    <property type="term" value="F:FMN binding"/>
    <property type="evidence" value="ECO:0007669"/>
    <property type="project" value="TreeGrafter"/>
</dbReference>
<dbReference type="InterPro" id="IPR046980">
    <property type="entry name" value="KefG/KefF"/>
</dbReference>
<gene>
    <name evidence="3" type="ordered locus">Msip34_2413</name>
</gene>
<evidence type="ECO:0000259" key="2">
    <source>
        <dbReference type="Pfam" id="PF02525"/>
    </source>
</evidence>
<dbReference type="OrthoDB" id="9798454at2"/>
<organism evidence="3 4">
    <name type="scientific">Methylovorus glucosotrophus (strain SIP3-4)</name>
    <dbReference type="NCBI Taxonomy" id="582744"/>
    <lineage>
        <taxon>Bacteria</taxon>
        <taxon>Pseudomonadati</taxon>
        <taxon>Pseudomonadota</taxon>
        <taxon>Betaproteobacteria</taxon>
        <taxon>Nitrosomonadales</taxon>
        <taxon>Methylophilaceae</taxon>
        <taxon>Methylovorus</taxon>
    </lineage>
</organism>